<keyword evidence="2" id="KW-1185">Reference proteome</keyword>
<name>A0A9E7R259_9EURY</name>
<dbReference type="AlphaFoldDB" id="A0A9E7R259"/>
<dbReference type="RefSeq" id="WP_260592254.1">
    <property type="nucleotide sequence ID" value="NZ_CP104003.1"/>
</dbReference>
<sequence length="108" mass="11761">MEQPEPAEGWPDRPLTEAEATDLLEERDAVAVWVMDPDSDVRGAVAPGADADSVVDVVVETSEAFEMYSFSGGRWLDYGTQRKDDEDAPSMAGTLEAYRVLAGESESF</sequence>
<dbReference type="EMBL" id="CP104003">
    <property type="protein sequence ID" value="UWM53260.1"/>
    <property type="molecule type" value="Genomic_DNA"/>
</dbReference>
<proteinExistence type="predicted"/>
<dbReference type="KEGG" id="ssai:N0B31_14050"/>
<dbReference type="Proteomes" id="UP001057580">
    <property type="component" value="Chromosome"/>
</dbReference>
<organism evidence="1 2">
    <name type="scientific">Salinirubellus salinus</name>
    <dbReference type="NCBI Taxonomy" id="1364945"/>
    <lineage>
        <taxon>Archaea</taxon>
        <taxon>Methanobacteriati</taxon>
        <taxon>Methanobacteriota</taxon>
        <taxon>Stenosarchaea group</taxon>
        <taxon>Halobacteria</taxon>
        <taxon>Halobacteriales</taxon>
        <taxon>Natronomonadaceae</taxon>
        <taxon>Salinirubellus</taxon>
    </lineage>
</organism>
<evidence type="ECO:0000313" key="1">
    <source>
        <dbReference type="EMBL" id="UWM53260.1"/>
    </source>
</evidence>
<accession>A0A9E7R259</accession>
<gene>
    <name evidence="1" type="ORF">N0B31_14050</name>
</gene>
<evidence type="ECO:0000313" key="2">
    <source>
        <dbReference type="Proteomes" id="UP001057580"/>
    </source>
</evidence>
<reference evidence="1" key="1">
    <citation type="submission" date="2022-09" db="EMBL/GenBank/DDBJ databases">
        <title>Diverse halophilic archaea isolated from saline environments.</title>
        <authorList>
            <person name="Cui H.-L."/>
        </authorList>
    </citation>
    <scope>NUCLEOTIDE SEQUENCE</scope>
    <source>
        <strain evidence="1">ZS-35-S2</strain>
    </source>
</reference>
<dbReference type="GeneID" id="74943566"/>
<protein>
    <submittedName>
        <fullName evidence="1">Uncharacterized protein</fullName>
    </submittedName>
</protein>